<sequence length="288" mass="32493">MLDLCRIPMKGNHAYWISAIHIARLEELRLFDCEGSDDFLAAMTRVTSEKLSLQKLQVHGEGIDGQTYLKAIDKIIDRCSGLQSIMIELESATRMPNLAGILKHAATLRTLSICFLQGLNPEEIIPCIDDLQQICRTCQALRQFSCAFPPTPLAVGAISPNWCEFARTIAMLPHLITLQTTTWPNGPQRHWGEENRLCIEALARSVFQEAESSALSRSNTHALLRLVGFGSCDIPDQSWDCDFQMTFIRWTQKAPGADAAPIERVSRHTWMVEEPESEVLERFINFHI</sequence>
<dbReference type="EMBL" id="PTQR01000080">
    <property type="protein sequence ID" value="TKX21811.1"/>
    <property type="molecule type" value="Genomic_DNA"/>
</dbReference>
<protein>
    <submittedName>
        <fullName evidence="1">Uncharacterized protein</fullName>
    </submittedName>
</protein>
<dbReference type="Gene3D" id="3.80.10.10">
    <property type="entry name" value="Ribonuclease Inhibitor"/>
    <property type="match status" value="1"/>
</dbReference>
<comment type="caution">
    <text evidence="1">The sequence shown here is derived from an EMBL/GenBank/DDBJ whole genome shotgun (WGS) entry which is preliminary data.</text>
</comment>
<dbReference type="SUPFAM" id="SSF52047">
    <property type="entry name" value="RNI-like"/>
    <property type="match status" value="1"/>
</dbReference>
<reference evidence="1 2" key="1">
    <citation type="submission" date="2018-02" db="EMBL/GenBank/DDBJ databases">
        <title>Draft genome sequences of Elsinoe sp., causing black scab on jojoba.</title>
        <authorList>
            <person name="Stodart B."/>
            <person name="Jeffress S."/>
            <person name="Ash G."/>
            <person name="Arun Chinnappa K."/>
        </authorList>
    </citation>
    <scope>NUCLEOTIDE SEQUENCE [LARGE SCALE GENOMIC DNA]</scope>
    <source>
        <strain evidence="1 2">Hillstone_2</strain>
    </source>
</reference>
<evidence type="ECO:0000313" key="2">
    <source>
        <dbReference type="Proteomes" id="UP000308133"/>
    </source>
</evidence>
<evidence type="ECO:0000313" key="1">
    <source>
        <dbReference type="EMBL" id="TKX21811.1"/>
    </source>
</evidence>
<dbReference type="Proteomes" id="UP000308133">
    <property type="component" value="Unassembled WGS sequence"/>
</dbReference>
<name>A0A4U7AY51_9PEZI</name>
<dbReference type="AlphaFoldDB" id="A0A4U7AY51"/>
<accession>A0A4U7AY51</accession>
<dbReference type="InterPro" id="IPR032675">
    <property type="entry name" value="LRR_dom_sf"/>
</dbReference>
<proteinExistence type="predicted"/>
<gene>
    <name evidence="1" type="ORF">C1H76_6308</name>
</gene>
<organism evidence="1 2">
    <name type="scientific">Elsinoe australis</name>
    <dbReference type="NCBI Taxonomy" id="40998"/>
    <lineage>
        <taxon>Eukaryota</taxon>
        <taxon>Fungi</taxon>
        <taxon>Dikarya</taxon>
        <taxon>Ascomycota</taxon>
        <taxon>Pezizomycotina</taxon>
        <taxon>Dothideomycetes</taxon>
        <taxon>Dothideomycetidae</taxon>
        <taxon>Myriangiales</taxon>
        <taxon>Elsinoaceae</taxon>
        <taxon>Elsinoe</taxon>
    </lineage>
</organism>